<reference evidence="1 2" key="1">
    <citation type="journal article" date="2016" name="Nat. Commun.">
        <title>Thousands of microbial genomes shed light on interconnected biogeochemical processes in an aquifer system.</title>
        <authorList>
            <person name="Anantharaman K."/>
            <person name="Brown C.T."/>
            <person name="Hug L.A."/>
            <person name="Sharon I."/>
            <person name="Castelle C.J."/>
            <person name="Probst A.J."/>
            <person name="Thomas B.C."/>
            <person name="Singh A."/>
            <person name="Wilkins M.J."/>
            <person name="Karaoz U."/>
            <person name="Brodie E.L."/>
            <person name="Williams K.H."/>
            <person name="Hubbard S.S."/>
            <person name="Banfield J.F."/>
        </authorList>
    </citation>
    <scope>NUCLEOTIDE SEQUENCE [LARGE SCALE GENOMIC DNA]</scope>
</reference>
<comment type="caution">
    <text evidence="1">The sequence shown here is derived from an EMBL/GenBank/DDBJ whole genome shotgun (WGS) entry which is preliminary data.</text>
</comment>
<dbReference type="AlphaFoldDB" id="A0A1F7F1E1"/>
<evidence type="ECO:0000313" key="1">
    <source>
        <dbReference type="EMBL" id="OGK00316.1"/>
    </source>
</evidence>
<dbReference type="EMBL" id="MFYX01000149">
    <property type="protein sequence ID" value="OGK00316.1"/>
    <property type="molecule type" value="Genomic_DNA"/>
</dbReference>
<gene>
    <name evidence="1" type="ORF">A2519_11000</name>
</gene>
<protein>
    <submittedName>
        <fullName evidence="1">Uncharacterized protein</fullName>
    </submittedName>
</protein>
<accession>A0A1F7F1E1</accession>
<name>A0A1F7F1E1_UNCRA</name>
<sequence length="108" mass="12190">MVVAAVQKICRGRISTAIARERDYFDNNAHRMNYAKARRRHLPIGSGPMESAIRRVINLRLKGAGIFWSEENAEAMIMLRAFYKAGRWDVLLTLATTPPTNTAKISTN</sequence>
<dbReference type="Proteomes" id="UP000179243">
    <property type="component" value="Unassembled WGS sequence"/>
</dbReference>
<organism evidence="1 2">
    <name type="scientific">Candidatus Raymondbacteria bacterium RIFOXYD12_FULL_49_13</name>
    <dbReference type="NCBI Taxonomy" id="1817890"/>
    <lineage>
        <taxon>Bacteria</taxon>
        <taxon>Raymondiibacteriota</taxon>
    </lineage>
</organism>
<proteinExistence type="predicted"/>
<evidence type="ECO:0000313" key="2">
    <source>
        <dbReference type="Proteomes" id="UP000179243"/>
    </source>
</evidence>